<sequence length="270" mass="31380">MVIFVHSKKLQLRNLLSMMRFKVFCKSQFKNQSVLSGGVVTKSFPNFHIPVSAAVFRRKPDINDWLVFDHNFEKCVKKAHRCENNFVNKLMTNQIKKPKGCVAGDQCAVDDERAGQCSRREGSSSTNAVYFSDDRVVDRVQRRIHLQQHVSFLNFTGKYGLVIRQFHSAIVRRGTVVVDQFENQMIGRECQGYSICGYYFHKTVPEQIVPEPGENFRIHRTTAFVQVQHFVANVQFLHGFPTAARFHQCITWKTTRYFFAIIFRWLCSGR</sequence>
<reference evidence="1 2" key="1">
    <citation type="submission" date="2015-01" db="EMBL/GenBank/DDBJ databases">
        <title>Evolution of Trichinella species and genotypes.</title>
        <authorList>
            <person name="Korhonen P.K."/>
            <person name="Edoardo P."/>
            <person name="Giuseppe L.R."/>
            <person name="Gasser R.B."/>
        </authorList>
    </citation>
    <scope>NUCLEOTIDE SEQUENCE [LARGE SCALE GENOMIC DNA]</scope>
    <source>
        <strain evidence="1">ISS13</strain>
    </source>
</reference>
<evidence type="ECO:0000313" key="2">
    <source>
        <dbReference type="Proteomes" id="UP000054632"/>
    </source>
</evidence>
<accession>A0A0V1EM63</accession>
<dbReference type="EMBL" id="JYDR01000024">
    <property type="protein sequence ID" value="KRY74609.1"/>
    <property type="molecule type" value="Genomic_DNA"/>
</dbReference>
<dbReference type="Proteomes" id="UP000054632">
    <property type="component" value="Unassembled WGS sequence"/>
</dbReference>
<evidence type="ECO:0000313" key="1">
    <source>
        <dbReference type="EMBL" id="KRY74609.1"/>
    </source>
</evidence>
<dbReference type="AlphaFoldDB" id="A0A0V1EM63"/>
<proteinExistence type="predicted"/>
<comment type="caution">
    <text evidence="1">The sequence shown here is derived from an EMBL/GenBank/DDBJ whole genome shotgun (WGS) entry which is preliminary data.</text>
</comment>
<organism evidence="1 2">
    <name type="scientific">Trichinella pseudospiralis</name>
    <name type="common">Parasitic roundworm</name>
    <dbReference type="NCBI Taxonomy" id="6337"/>
    <lineage>
        <taxon>Eukaryota</taxon>
        <taxon>Metazoa</taxon>
        <taxon>Ecdysozoa</taxon>
        <taxon>Nematoda</taxon>
        <taxon>Enoplea</taxon>
        <taxon>Dorylaimia</taxon>
        <taxon>Trichinellida</taxon>
        <taxon>Trichinellidae</taxon>
        <taxon>Trichinella</taxon>
    </lineage>
</organism>
<protein>
    <submittedName>
        <fullName evidence="1">Uncharacterized protein</fullName>
    </submittedName>
</protein>
<gene>
    <name evidence="1" type="ORF">T4A_6042</name>
</gene>
<name>A0A0V1EM63_TRIPS</name>